<dbReference type="PANTHER" id="PTHR40074:SF2">
    <property type="entry name" value="O-ACETYLTRANSFERASE WECH"/>
    <property type="match status" value="1"/>
</dbReference>
<feature type="transmembrane region" description="Helical" evidence="7">
    <location>
        <begin position="318"/>
        <end position="337"/>
    </location>
</feature>
<feature type="transmembrane region" description="Helical" evidence="7">
    <location>
        <begin position="286"/>
        <end position="306"/>
    </location>
</feature>
<feature type="transmembrane region" description="Helical" evidence="7">
    <location>
        <begin position="155"/>
        <end position="173"/>
    </location>
</feature>
<accession>A0A1S8T843</accession>
<keyword evidence="3" id="KW-1003">Cell membrane</keyword>
<comment type="caution">
    <text evidence="9">The sequence shown here is derived from an EMBL/GenBank/DDBJ whole genome shotgun (WGS) entry which is preliminary data.</text>
</comment>
<proteinExistence type="inferred from homology"/>
<evidence type="ECO:0000256" key="3">
    <source>
        <dbReference type="ARBA" id="ARBA00022475"/>
    </source>
</evidence>
<evidence type="ECO:0000256" key="2">
    <source>
        <dbReference type="ARBA" id="ARBA00007400"/>
    </source>
</evidence>
<keyword evidence="4 7" id="KW-0812">Transmembrane</keyword>
<feature type="transmembrane region" description="Helical" evidence="7">
    <location>
        <begin position="226"/>
        <end position="243"/>
    </location>
</feature>
<dbReference type="GO" id="GO:0005886">
    <property type="term" value="C:plasma membrane"/>
    <property type="evidence" value="ECO:0007669"/>
    <property type="project" value="UniProtKB-SubCell"/>
</dbReference>
<dbReference type="RefSeq" id="WP_077849221.1">
    <property type="nucleotide sequence ID" value="NZ_LZZM01000207.1"/>
</dbReference>
<dbReference type="AlphaFoldDB" id="A0A1S8T843"/>
<feature type="domain" description="Acyltransferase 3" evidence="8">
    <location>
        <begin position="7"/>
        <end position="333"/>
    </location>
</feature>
<feature type="transmembrane region" description="Helical" evidence="7">
    <location>
        <begin position="52"/>
        <end position="70"/>
    </location>
</feature>
<dbReference type="EMBL" id="LZZM01000207">
    <property type="protein sequence ID" value="OOM73916.1"/>
    <property type="molecule type" value="Genomic_DNA"/>
</dbReference>
<evidence type="ECO:0000256" key="4">
    <source>
        <dbReference type="ARBA" id="ARBA00022692"/>
    </source>
</evidence>
<evidence type="ECO:0000256" key="1">
    <source>
        <dbReference type="ARBA" id="ARBA00004651"/>
    </source>
</evidence>
<dbReference type="GO" id="GO:0009246">
    <property type="term" value="P:enterobacterial common antigen biosynthetic process"/>
    <property type="evidence" value="ECO:0007669"/>
    <property type="project" value="TreeGrafter"/>
</dbReference>
<keyword evidence="10" id="KW-1185">Reference proteome</keyword>
<comment type="subcellular location">
    <subcellularLocation>
        <location evidence="1">Cell membrane</location>
        <topology evidence="1">Multi-pass membrane protein</topology>
    </subcellularLocation>
</comment>
<keyword evidence="5 7" id="KW-1133">Transmembrane helix</keyword>
<feature type="transmembrane region" description="Helical" evidence="7">
    <location>
        <begin position="82"/>
        <end position="102"/>
    </location>
</feature>
<gene>
    <name evidence="9" type="ORF">CLPUN_42710</name>
</gene>
<organism evidence="9 10">
    <name type="scientific">Clostridium puniceum</name>
    <dbReference type="NCBI Taxonomy" id="29367"/>
    <lineage>
        <taxon>Bacteria</taxon>
        <taxon>Bacillati</taxon>
        <taxon>Bacillota</taxon>
        <taxon>Clostridia</taxon>
        <taxon>Eubacteriales</taxon>
        <taxon>Clostridiaceae</taxon>
        <taxon>Clostridium</taxon>
    </lineage>
</organism>
<feature type="transmembrane region" description="Helical" evidence="7">
    <location>
        <begin position="12"/>
        <end position="32"/>
    </location>
</feature>
<evidence type="ECO:0000256" key="7">
    <source>
        <dbReference type="SAM" id="Phobius"/>
    </source>
</evidence>
<dbReference type="STRING" id="29367.CLPUN_42710"/>
<keyword evidence="9" id="KW-0012">Acyltransferase</keyword>
<evidence type="ECO:0000313" key="9">
    <source>
        <dbReference type="EMBL" id="OOM73916.1"/>
    </source>
</evidence>
<dbReference type="GO" id="GO:0016413">
    <property type="term" value="F:O-acetyltransferase activity"/>
    <property type="evidence" value="ECO:0007669"/>
    <property type="project" value="TreeGrafter"/>
</dbReference>
<evidence type="ECO:0000259" key="8">
    <source>
        <dbReference type="Pfam" id="PF01757"/>
    </source>
</evidence>
<evidence type="ECO:0000256" key="5">
    <source>
        <dbReference type="ARBA" id="ARBA00022989"/>
    </source>
</evidence>
<dbReference type="Proteomes" id="UP000190890">
    <property type="component" value="Unassembled WGS sequence"/>
</dbReference>
<keyword evidence="9" id="KW-0808">Transferase</keyword>
<dbReference type="Pfam" id="PF01757">
    <property type="entry name" value="Acyl_transf_3"/>
    <property type="match status" value="1"/>
</dbReference>
<feature type="transmembrane region" description="Helical" evidence="7">
    <location>
        <begin position="255"/>
        <end position="274"/>
    </location>
</feature>
<evidence type="ECO:0000256" key="6">
    <source>
        <dbReference type="ARBA" id="ARBA00023136"/>
    </source>
</evidence>
<comment type="similarity">
    <text evidence="2">Belongs to the acyltransferase 3 family.</text>
</comment>
<name>A0A1S8T843_9CLOT</name>
<dbReference type="InterPro" id="IPR002656">
    <property type="entry name" value="Acyl_transf_3_dom"/>
</dbReference>
<sequence>MKQERLYEIDVLRAIAFIFVVVQHTLGGYSNIEGIPYSSFTIMKLLYVMGKPAVPIFLFISAVALFYAHFKKFDCKSYYLKRVKYILIPYMIWSAINMIELGNEDRFQDFFLQVIAGNGAFHLWYMGMVLGIFFCFPIILWIVKKIHLMKAKIRIGTFIFFFCLYYLTLRFQNDVSNSLGNFIFGIPTELQQRIIDISALFWYLYFLLGIYFILNYEYLKRKIIQYKSIILVSYSFLFVYSYLDEIEKAESIKLIYLLHMVVSILVFYLAAVRLSERNKVYKILKFIGDYSFGAYMAHIIVINYISNKIIIELDTRNYLFVGILTLIITVIITPVLMKIISYIPYSEYITGAKRSYINFDFKLEFTKEV</sequence>
<dbReference type="PANTHER" id="PTHR40074">
    <property type="entry name" value="O-ACETYLTRANSFERASE WECH"/>
    <property type="match status" value="1"/>
</dbReference>
<keyword evidence="6 7" id="KW-0472">Membrane</keyword>
<feature type="transmembrane region" description="Helical" evidence="7">
    <location>
        <begin position="193"/>
        <end position="214"/>
    </location>
</feature>
<protein>
    <submittedName>
        <fullName evidence="9">Acyltransferase family protein</fullName>
    </submittedName>
</protein>
<dbReference type="OrthoDB" id="569695at2"/>
<evidence type="ECO:0000313" key="10">
    <source>
        <dbReference type="Proteomes" id="UP000190890"/>
    </source>
</evidence>
<reference evidence="9 10" key="1">
    <citation type="submission" date="2016-05" db="EMBL/GenBank/DDBJ databases">
        <title>Microbial solvent formation.</title>
        <authorList>
            <person name="Poehlein A."/>
            <person name="Montoya Solano J.D."/>
            <person name="Flitsch S."/>
            <person name="Krabben P."/>
            <person name="Duerre P."/>
            <person name="Daniel R."/>
        </authorList>
    </citation>
    <scope>NUCLEOTIDE SEQUENCE [LARGE SCALE GENOMIC DNA]</scope>
    <source>
        <strain evidence="9 10">DSM 2619</strain>
    </source>
</reference>
<feature type="transmembrane region" description="Helical" evidence="7">
    <location>
        <begin position="122"/>
        <end position="143"/>
    </location>
</feature>